<evidence type="ECO:0000259" key="1">
    <source>
        <dbReference type="Pfam" id="PF13788"/>
    </source>
</evidence>
<protein>
    <recommendedName>
        <fullName evidence="1">DUF4180 domain-containing protein</fullName>
    </recommendedName>
</protein>
<evidence type="ECO:0000313" key="2">
    <source>
        <dbReference type="EMBL" id="SQC91631.1"/>
    </source>
</evidence>
<dbReference type="EMBL" id="UAVU01000008">
    <property type="protein sequence ID" value="SQC91631.1"/>
    <property type="molecule type" value="Genomic_DNA"/>
</dbReference>
<organism evidence="2 3">
    <name type="scientific">Cedecea neteri</name>
    <dbReference type="NCBI Taxonomy" id="158822"/>
    <lineage>
        <taxon>Bacteria</taxon>
        <taxon>Pseudomonadati</taxon>
        <taxon>Pseudomonadota</taxon>
        <taxon>Gammaproteobacteria</taxon>
        <taxon>Enterobacterales</taxon>
        <taxon>Enterobacteriaceae</taxon>
        <taxon>Cedecea</taxon>
    </lineage>
</organism>
<gene>
    <name evidence="2" type="ORF">NCTC12120_04803</name>
</gene>
<sequence>MRECISQAIEQQAKWIAIPVTRLPESFFDLRTGVAGLWLQKLVNYRLGLAILGDVEPWQGKSKALDALIVECNRGKSCWFLPDLASLQERLAKTGQ</sequence>
<accession>A0A2X3J6L2</accession>
<dbReference type="Pfam" id="PF13788">
    <property type="entry name" value="DUF4180"/>
    <property type="match status" value="1"/>
</dbReference>
<dbReference type="InterPro" id="IPR025438">
    <property type="entry name" value="DUF4180"/>
</dbReference>
<name>A0A2X3J6L2_9ENTR</name>
<proteinExistence type="predicted"/>
<dbReference type="STRING" id="158822.LH23_23065"/>
<feature type="domain" description="DUF4180" evidence="1">
    <location>
        <begin position="4"/>
        <end position="91"/>
    </location>
</feature>
<evidence type="ECO:0000313" key="3">
    <source>
        <dbReference type="Proteomes" id="UP000251197"/>
    </source>
</evidence>
<dbReference type="AlphaFoldDB" id="A0A2X3J6L2"/>
<reference evidence="2 3" key="1">
    <citation type="submission" date="2018-06" db="EMBL/GenBank/DDBJ databases">
        <authorList>
            <consortium name="Pathogen Informatics"/>
            <person name="Doyle S."/>
        </authorList>
    </citation>
    <scope>NUCLEOTIDE SEQUENCE [LARGE SCALE GENOMIC DNA]</scope>
    <source>
        <strain evidence="2 3">NCTC12120</strain>
    </source>
</reference>
<dbReference type="Proteomes" id="UP000251197">
    <property type="component" value="Unassembled WGS sequence"/>
</dbReference>